<evidence type="ECO:0000313" key="8">
    <source>
        <dbReference type="EMBL" id="CAD7286833.1"/>
    </source>
</evidence>
<comment type="subcellular location">
    <subcellularLocation>
        <location evidence="1">Cell inner membrane</location>
    </subcellularLocation>
</comment>
<keyword evidence="7" id="KW-0812">Transmembrane</keyword>
<dbReference type="EC" id="2.3.1.241" evidence="8"/>
<sequence length="292" mass="33550">MREKFEYFLTLFAIKITKIFPNSVCYAFFNSLAILLFYTLASRRKIAIKNISAAYPNLEQKEATNLAKENFKSIARTLCEALLVYNDKLKLEQLFINGDEAINLVKKLSENGTRPILFTTAHFGNWEALSNYFAHRGITLLVIGREGNNKLIEQNITLPFRTKFGNELASKDSAMLNMVRHLKDGKNVGILIDQRPSAQGSLPTTFFNMPCRTATPIALLKLKFNPVVVPIFALRDKSGKYEIIIKNFDESVIKGNKNDDILAITQHINDIFEQIVRLDPSQWFWMHNRWRK</sequence>
<evidence type="ECO:0000256" key="7">
    <source>
        <dbReference type="SAM" id="Phobius"/>
    </source>
</evidence>
<keyword evidence="7" id="KW-1133">Transmembrane helix</keyword>
<gene>
    <name evidence="8" type="primary">lpxL_2</name>
    <name evidence="8" type="ORF">LMG8286_00560</name>
</gene>
<dbReference type="PANTHER" id="PTHR30606:SF10">
    <property type="entry name" value="PHOSPHATIDYLINOSITOL MANNOSIDE ACYLTRANSFERASE"/>
    <property type="match status" value="1"/>
</dbReference>
<evidence type="ECO:0000256" key="5">
    <source>
        <dbReference type="ARBA" id="ARBA00023136"/>
    </source>
</evidence>
<keyword evidence="9" id="KW-1185">Reference proteome</keyword>
<evidence type="ECO:0000256" key="4">
    <source>
        <dbReference type="ARBA" id="ARBA00022679"/>
    </source>
</evidence>
<protein>
    <submittedName>
        <fullName evidence="8">Lipid A biosynthesis lauroyltransferase</fullName>
        <ecNumber evidence="8">2.3.1.241</ecNumber>
    </submittedName>
</protein>
<keyword evidence="4 8" id="KW-0808">Transferase</keyword>
<dbReference type="InterPro" id="IPR004960">
    <property type="entry name" value="LipA_acyltrans"/>
</dbReference>
<keyword evidence="5 7" id="KW-0472">Membrane</keyword>
<feature type="transmembrane region" description="Helical" evidence="7">
    <location>
        <begin position="20"/>
        <end position="41"/>
    </location>
</feature>
<keyword evidence="2" id="KW-1003">Cell membrane</keyword>
<organism evidence="8 9">
    <name type="scientific">Campylobacter suis</name>
    <dbReference type="NCBI Taxonomy" id="2790657"/>
    <lineage>
        <taxon>Bacteria</taxon>
        <taxon>Pseudomonadati</taxon>
        <taxon>Campylobacterota</taxon>
        <taxon>Epsilonproteobacteria</taxon>
        <taxon>Campylobacterales</taxon>
        <taxon>Campylobacteraceae</taxon>
        <taxon>Campylobacter</taxon>
    </lineage>
</organism>
<dbReference type="GO" id="GO:0008913">
    <property type="term" value="F:Kdo2-lipid IVA acyltransferase activity"/>
    <property type="evidence" value="ECO:0007669"/>
    <property type="project" value="UniProtKB-EC"/>
</dbReference>
<dbReference type="Pfam" id="PF03279">
    <property type="entry name" value="Lip_A_acyltrans"/>
    <property type="match status" value="1"/>
</dbReference>
<accession>A0ABN7K2Q3</accession>
<reference evidence="8 9" key="1">
    <citation type="submission" date="2020-11" db="EMBL/GenBank/DDBJ databases">
        <authorList>
            <person name="Peeters C."/>
        </authorList>
    </citation>
    <scope>NUCLEOTIDE SEQUENCE [LARGE SCALE GENOMIC DNA]</scope>
    <source>
        <strain evidence="8 9">LMG 8286</strain>
    </source>
</reference>
<evidence type="ECO:0000256" key="3">
    <source>
        <dbReference type="ARBA" id="ARBA00022519"/>
    </source>
</evidence>
<evidence type="ECO:0000256" key="6">
    <source>
        <dbReference type="ARBA" id="ARBA00023315"/>
    </source>
</evidence>
<dbReference type="CDD" id="cd07984">
    <property type="entry name" value="LPLAT_LABLAT-like"/>
    <property type="match status" value="1"/>
</dbReference>
<dbReference type="PANTHER" id="PTHR30606">
    <property type="entry name" value="LIPID A BIOSYNTHESIS LAUROYL ACYLTRANSFERASE"/>
    <property type="match status" value="1"/>
</dbReference>
<evidence type="ECO:0000313" key="9">
    <source>
        <dbReference type="Proteomes" id="UP000789359"/>
    </source>
</evidence>
<name>A0ABN7K2Q3_9BACT</name>
<dbReference type="RefSeq" id="WP_230056342.1">
    <property type="nucleotide sequence ID" value="NZ_CAJHOE010000001.1"/>
</dbReference>
<keyword evidence="6 8" id="KW-0012">Acyltransferase</keyword>
<evidence type="ECO:0000256" key="1">
    <source>
        <dbReference type="ARBA" id="ARBA00004533"/>
    </source>
</evidence>
<dbReference type="EMBL" id="CAJHOE010000001">
    <property type="protein sequence ID" value="CAD7286833.1"/>
    <property type="molecule type" value="Genomic_DNA"/>
</dbReference>
<evidence type="ECO:0000256" key="2">
    <source>
        <dbReference type="ARBA" id="ARBA00022475"/>
    </source>
</evidence>
<dbReference type="Proteomes" id="UP000789359">
    <property type="component" value="Unassembled WGS sequence"/>
</dbReference>
<comment type="caution">
    <text evidence="8">The sequence shown here is derived from an EMBL/GenBank/DDBJ whole genome shotgun (WGS) entry which is preliminary data.</text>
</comment>
<proteinExistence type="predicted"/>
<dbReference type="PIRSF" id="PIRSF026649">
    <property type="entry name" value="MsbB"/>
    <property type="match status" value="1"/>
</dbReference>
<keyword evidence="3" id="KW-0997">Cell inner membrane</keyword>